<feature type="domain" description="ILEI/PANDER" evidence="16">
    <location>
        <begin position="461"/>
        <end position="549"/>
    </location>
</feature>
<dbReference type="GO" id="GO:0016266">
    <property type="term" value="P:protein O-linked glycosylation via N-acetyl-galactosamine"/>
    <property type="evidence" value="ECO:0007669"/>
    <property type="project" value="TreeGrafter"/>
</dbReference>
<feature type="region of interest" description="Disordered" evidence="14">
    <location>
        <begin position="207"/>
        <end position="241"/>
    </location>
</feature>
<evidence type="ECO:0000259" key="16">
    <source>
        <dbReference type="Pfam" id="PF15711"/>
    </source>
</evidence>
<keyword evidence="7 15" id="KW-0812">Transmembrane</keyword>
<evidence type="ECO:0000256" key="11">
    <source>
        <dbReference type="ARBA" id="ARBA00023034"/>
    </source>
</evidence>
<accession>A0AAE1BM76</accession>
<dbReference type="InterPro" id="IPR052463">
    <property type="entry name" value="O-linked_mannose_GnT"/>
</dbReference>
<dbReference type="Pfam" id="PF03071">
    <property type="entry name" value="GNT-I"/>
    <property type="match status" value="1"/>
</dbReference>
<keyword evidence="9" id="KW-0735">Signal-anchor</keyword>
<feature type="compositionally biased region" description="Basic and acidic residues" evidence="14">
    <location>
        <begin position="218"/>
        <end position="228"/>
    </location>
</feature>
<sequence length="885" mass="97216">MSGLSFCRLNLSDCQGKKLPLLLLLSVMIMMAILLHVPTASSAAINTTNNTNNTAGVQTLLLRLKDTGNKTSAPGIVLAAAEATTTVTTMTTTSSSLNVAAIVTMVPERKTVTITASAEEETSSNIEEKVTTSLKEAIASAEEGMAASLKEIITTTTRTTTTTSTPSSPTEATTVPTESSVKATVPTSPQEATVAVLPRKLTAVPAGDAVSMNGGDTSKGEISKENGITRRTPSTADGDTVKASSNVGDIWKEHALHDDSNYISSSDDEGIVGGDGAMKLKSMALQIEPEEKYKKDDLELELNAQNAHLLPTVKAIRSRRKKVEPSPERTQKAEHEQTAELETEPEQEIVTRDKINPITKLEQVIQHQHQRESSDQETEKTQETRHKHKQEPDTQEPSADDSKASPGEVERAASSSSISHLLLDVSINITGATVLVNGIQVYKCVNKTVQWGSKARRYHAGLHLVVLHQYTGRLMAADSFTTWQMTSDTAFLSALHNIQDGRLILILGAPDFTTFLGKEAMEELEWFGSNYISNVAYKDVWCLVLYKGGGVVAEAVTTYFVEVEVEPRSFDLDSSPLTLQLAVLPTQEPQCSWYSLPHLTQRATFCRSYEGYGNFCRCDQLPWSPRPLRHSPQKDEVIPVAIVTGGRLPQVLRQVDQIRGSPGGDTTPIMIFVDGANPEADALGNLLQVTVTHHFSQIPIGTNSRINIHIRFILINVFKMYPEIDKIIVLEDDLELSPDFISYFHQTARLLSSDPSLFCVNAYNYNAYPHTALDPSRLYRVGGLPAYGWMVRRTVAQEMVNDWPPVELNLDWDLWVRARILQGREIIVPEVPRTKHVGRGGVHVTGLEQGLYHGQRILNTLPNVTLDLHGLTTNDADLYHASDQE</sequence>
<evidence type="ECO:0000256" key="6">
    <source>
        <dbReference type="ARBA" id="ARBA00022679"/>
    </source>
</evidence>
<dbReference type="Pfam" id="PF15711">
    <property type="entry name" value="ILEI"/>
    <property type="match status" value="1"/>
</dbReference>
<evidence type="ECO:0000256" key="2">
    <source>
        <dbReference type="ARBA" id="ARBA00004323"/>
    </source>
</evidence>
<comment type="pathway">
    <text evidence="3">Protein modification; protein glycosylation.</text>
</comment>
<feature type="compositionally biased region" description="Polar residues" evidence="14">
    <location>
        <begin position="229"/>
        <end position="241"/>
    </location>
</feature>
<evidence type="ECO:0000256" key="13">
    <source>
        <dbReference type="ARBA" id="ARBA00023211"/>
    </source>
</evidence>
<evidence type="ECO:0000313" key="18">
    <source>
        <dbReference type="Proteomes" id="UP001286313"/>
    </source>
</evidence>
<keyword evidence="11" id="KW-0333">Golgi apparatus</keyword>
<evidence type="ECO:0000313" key="17">
    <source>
        <dbReference type="EMBL" id="KAK3851764.1"/>
    </source>
</evidence>
<feature type="compositionally biased region" description="Low complexity" evidence="14">
    <location>
        <begin position="155"/>
        <end position="180"/>
    </location>
</feature>
<evidence type="ECO:0000256" key="14">
    <source>
        <dbReference type="SAM" id="MobiDB-lite"/>
    </source>
</evidence>
<evidence type="ECO:0000256" key="10">
    <source>
        <dbReference type="ARBA" id="ARBA00022989"/>
    </source>
</evidence>
<name>A0AAE1BM76_PETCI</name>
<comment type="cofactor">
    <cofactor evidence="1">
        <name>Mn(2+)</name>
        <dbReference type="ChEBI" id="CHEBI:29035"/>
    </cofactor>
</comment>
<keyword evidence="6" id="KW-0808">Transferase</keyword>
<evidence type="ECO:0000256" key="9">
    <source>
        <dbReference type="ARBA" id="ARBA00022968"/>
    </source>
</evidence>
<dbReference type="InterPro" id="IPR039477">
    <property type="entry name" value="ILEI/PANDER_dom"/>
</dbReference>
<evidence type="ECO:0000256" key="12">
    <source>
        <dbReference type="ARBA" id="ARBA00023136"/>
    </source>
</evidence>
<protein>
    <recommendedName>
        <fullName evidence="16">ILEI/PANDER domain-containing protein</fullName>
    </recommendedName>
</protein>
<keyword evidence="18" id="KW-1185">Reference proteome</keyword>
<feature type="region of interest" description="Disordered" evidence="14">
    <location>
        <begin position="317"/>
        <end position="412"/>
    </location>
</feature>
<feature type="compositionally biased region" description="Polar residues" evidence="14">
    <location>
        <begin position="181"/>
        <end position="191"/>
    </location>
</feature>
<keyword evidence="5" id="KW-0328">Glycosyltransferase</keyword>
<dbReference type="AlphaFoldDB" id="A0AAE1BM76"/>
<dbReference type="GO" id="GO:0047223">
    <property type="term" value="F:beta-1,3-galactosyl-O-glycosyl-glycoprotein beta-1,3-N-acetylglucosaminyltransferase activity"/>
    <property type="evidence" value="ECO:0007669"/>
    <property type="project" value="TreeGrafter"/>
</dbReference>
<comment type="caution">
    <text evidence="17">The sequence shown here is derived from an EMBL/GenBank/DDBJ whole genome shotgun (WGS) entry which is preliminary data.</text>
</comment>
<dbReference type="GO" id="GO:0000139">
    <property type="term" value="C:Golgi membrane"/>
    <property type="evidence" value="ECO:0007669"/>
    <property type="project" value="UniProtKB-SubCell"/>
</dbReference>
<dbReference type="GO" id="GO:0046872">
    <property type="term" value="F:metal ion binding"/>
    <property type="evidence" value="ECO:0007669"/>
    <property type="project" value="UniProtKB-KW"/>
</dbReference>
<dbReference type="PANTHER" id="PTHR46396">
    <property type="entry name" value="PROTEIN O-LINKED-MANNOSE BETA-1,2-N-ACETYLGLUCOSAMINYLTRANSFERASE 1"/>
    <property type="match status" value="1"/>
</dbReference>
<dbReference type="Gene3D" id="3.90.550.10">
    <property type="entry name" value="Spore Coat Polysaccharide Biosynthesis Protein SpsA, Chain A"/>
    <property type="match status" value="1"/>
</dbReference>
<dbReference type="SUPFAM" id="SSF53448">
    <property type="entry name" value="Nucleotide-diphospho-sugar transferases"/>
    <property type="match status" value="1"/>
</dbReference>
<evidence type="ECO:0000256" key="5">
    <source>
        <dbReference type="ARBA" id="ARBA00022676"/>
    </source>
</evidence>
<feature type="compositionally biased region" description="Basic and acidic residues" evidence="14">
    <location>
        <begin position="369"/>
        <end position="384"/>
    </location>
</feature>
<feature type="compositionally biased region" description="Basic and acidic residues" evidence="14">
    <location>
        <begin position="400"/>
        <end position="411"/>
    </location>
</feature>
<comment type="similarity">
    <text evidence="4">Belongs to the glycosyltransferase 13 family.</text>
</comment>
<dbReference type="Proteomes" id="UP001286313">
    <property type="component" value="Unassembled WGS sequence"/>
</dbReference>
<feature type="region of interest" description="Disordered" evidence="14">
    <location>
        <begin position="155"/>
        <end position="192"/>
    </location>
</feature>
<keyword evidence="13" id="KW-0464">Manganese</keyword>
<reference evidence="17" key="1">
    <citation type="submission" date="2023-10" db="EMBL/GenBank/DDBJ databases">
        <title>Genome assemblies of two species of porcelain crab, Petrolisthes cinctipes and Petrolisthes manimaculis (Anomura: Porcellanidae).</title>
        <authorList>
            <person name="Angst P."/>
        </authorList>
    </citation>
    <scope>NUCLEOTIDE SEQUENCE</scope>
    <source>
        <strain evidence="17">PB745_01</strain>
        <tissue evidence="17">Gill</tissue>
    </source>
</reference>
<gene>
    <name evidence="17" type="ORF">Pcinc_041614</name>
</gene>
<comment type="subcellular location">
    <subcellularLocation>
        <location evidence="2">Golgi apparatus membrane</location>
        <topology evidence="2">Single-pass type II membrane protein</topology>
    </subcellularLocation>
</comment>
<evidence type="ECO:0000256" key="1">
    <source>
        <dbReference type="ARBA" id="ARBA00001936"/>
    </source>
</evidence>
<keyword evidence="10 15" id="KW-1133">Transmembrane helix</keyword>
<evidence type="ECO:0000256" key="3">
    <source>
        <dbReference type="ARBA" id="ARBA00004922"/>
    </source>
</evidence>
<evidence type="ECO:0000256" key="7">
    <source>
        <dbReference type="ARBA" id="ARBA00022692"/>
    </source>
</evidence>
<evidence type="ECO:0000256" key="8">
    <source>
        <dbReference type="ARBA" id="ARBA00022723"/>
    </source>
</evidence>
<dbReference type="InterPro" id="IPR004139">
    <property type="entry name" value="Glyco_trans_13"/>
</dbReference>
<dbReference type="PANTHER" id="PTHR46396:SF2">
    <property type="entry name" value="ILEI_PANDER DOMAIN-CONTAINING PROTEIN"/>
    <property type="match status" value="1"/>
</dbReference>
<feature type="compositionally biased region" description="Basic and acidic residues" evidence="14">
    <location>
        <begin position="323"/>
        <end position="338"/>
    </location>
</feature>
<keyword evidence="8" id="KW-0479">Metal-binding</keyword>
<dbReference type="PROSITE" id="PS52031">
    <property type="entry name" value="GG_LECTIN"/>
    <property type="match status" value="1"/>
</dbReference>
<evidence type="ECO:0000256" key="15">
    <source>
        <dbReference type="SAM" id="Phobius"/>
    </source>
</evidence>
<dbReference type="EMBL" id="JAWQEG010007748">
    <property type="protein sequence ID" value="KAK3851764.1"/>
    <property type="molecule type" value="Genomic_DNA"/>
</dbReference>
<evidence type="ECO:0000256" key="4">
    <source>
        <dbReference type="ARBA" id="ARBA00006492"/>
    </source>
</evidence>
<dbReference type="InterPro" id="IPR029044">
    <property type="entry name" value="Nucleotide-diphossugar_trans"/>
</dbReference>
<feature type="transmembrane region" description="Helical" evidence="15">
    <location>
        <begin position="21"/>
        <end position="39"/>
    </location>
</feature>
<keyword evidence="12 15" id="KW-0472">Membrane</keyword>
<organism evidence="17 18">
    <name type="scientific">Petrolisthes cinctipes</name>
    <name type="common">Flat porcelain crab</name>
    <dbReference type="NCBI Taxonomy" id="88211"/>
    <lineage>
        <taxon>Eukaryota</taxon>
        <taxon>Metazoa</taxon>
        <taxon>Ecdysozoa</taxon>
        <taxon>Arthropoda</taxon>
        <taxon>Crustacea</taxon>
        <taxon>Multicrustacea</taxon>
        <taxon>Malacostraca</taxon>
        <taxon>Eumalacostraca</taxon>
        <taxon>Eucarida</taxon>
        <taxon>Decapoda</taxon>
        <taxon>Pleocyemata</taxon>
        <taxon>Anomura</taxon>
        <taxon>Galatheoidea</taxon>
        <taxon>Porcellanidae</taxon>
        <taxon>Petrolisthes</taxon>
    </lineage>
</organism>
<proteinExistence type="inferred from homology"/>